<keyword evidence="3 6" id="KW-0285">Flavoprotein</keyword>
<dbReference type="InterPro" id="IPR007329">
    <property type="entry name" value="FMN-bd"/>
</dbReference>
<keyword evidence="2 6" id="KW-0597">Phosphoprotein</keyword>
<keyword evidence="6" id="KW-0997">Cell inner membrane</keyword>
<keyword evidence="5 6" id="KW-0249">Electron transport</keyword>
<reference evidence="10" key="1">
    <citation type="journal article" date="2019" name="Int. J. Syst. Evol. Microbiol.">
        <title>The Global Catalogue of Microorganisms (GCM) 10K type strain sequencing project: providing services to taxonomists for standard genome sequencing and annotation.</title>
        <authorList>
            <consortium name="The Broad Institute Genomics Platform"/>
            <consortium name="The Broad Institute Genome Sequencing Center for Infectious Disease"/>
            <person name="Wu L."/>
            <person name="Ma J."/>
        </authorList>
    </citation>
    <scope>NUCLEOTIDE SEQUENCE [LARGE SCALE GENOMIC DNA]</scope>
    <source>
        <strain evidence="10">KACC 12597</strain>
    </source>
</reference>
<evidence type="ECO:0000256" key="2">
    <source>
        <dbReference type="ARBA" id="ARBA00022553"/>
    </source>
</evidence>
<comment type="function">
    <text evidence="6">Part of a membrane-bound complex that couples electron transfer with translocation of ions across the membrane.</text>
</comment>
<keyword evidence="6 7" id="KW-0472">Membrane</keyword>
<evidence type="ECO:0000256" key="6">
    <source>
        <dbReference type="HAMAP-Rule" id="MF_00479"/>
    </source>
</evidence>
<dbReference type="EC" id="7.-.-.-" evidence="6"/>
<keyword evidence="6 7" id="KW-1133">Transmembrane helix</keyword>
<dbReference type="EMBL" id="JBHUHX010000003">
    <property type="protein sequence ID" value="MFD2110529.1"/>
    <property type="molecule type" value="Genomic_DNA"/>
</dbReference>
<organism evidence="9 10">
    <name type="scientific">Thiorhodococcus fuscus</name>
    <dbReference type="NCBI Taxonomy" id="527200"/>
    <lineage>
        <taxon>Bacteria</taxon>
        <taxon>Pseudomonadati</taxon>
        <taxon>Pseudomonadota</taxon>
        <taxon>Gammaproteobacteria</taxon>
        <taxon>Chromatiales</taxon>
        <taxon>Chromatiaceae</taxon>
        <taxon>Thiorhodococcus</taxon>
    </lineage>
</organism>
<evidence type="ECO:0000256" key="1">
    <source>
        <dbReference type="ARBA" id="ARBA00022448"/>
    </source>
</evidence>
<comment type="subcellular location">
    <subcellularLocation>
        <location evidence="6">Cell inner membrane</location>
        <topology evidence="6">Single-pass membrane protein</topology>
    </subcellularLocation>
</comment>
<gene>
    <name evidence="6" type="primary">rnfG</name>
    <name evidence="9" type="ORF">ACFSJC_01585</name>
</gene>
<evidence type="ECO:0000313" key="10">
    <source>
        <dbReference type="Proteomes" id="UP001597337"/>
    </source>
</evidence>
<keyword evidence="1 6" id="KW-0813">Transport</keyword>
<name>A0ABW4Y3J3_9GAMM</name>
<comment type="similarity">
    <text evidence="6">Belongs to the RnfG family.</text>
</comment>
<dbReference type="InterPro" id="IPR010209">
    <property type="entry name" value="Ion_transpt_RnfG/RsxG"/>
</dbReference>
<evidence type="ECO:0000256" key="3">
    <source>
        <dbReference type="ARBA" id="ARBA00022630"/>
    </source>
</evidence>
<protein>
    <recommendedName>
        <fullName evidence="6">Ion-translocating oxidoreductase complex subunit G</fullName>
        <ecNumber evidence="6">7.-.-.-</ecNumber>
    </recommendedName>
    <alternativeName>
        <fullName evidence="6">Rnf electron transport complex subunit G</fullName>
    </alternativeName>
</protein>
<evidence type="ECO:0000256" key="4">
    <source>
        <dbReference type="ARBA" id="ARBA00022643"/>
    </source>
</evidence>
<evidence type="ECO:0000259" key="8">
    <source>
        <dbReference type="SMART" id="SM00900"/>
    </source>
</evidence>
<sequence>MEAQNESRRPVAATPTWAMLRTLGGIALLSGLLVALVYQVTLPVIAENQRVLTEKAVFRVLPGAALKRDFVLTEQGGLAPVGAGADGEHVYGGYDAAGNLVGVAFTGVAVGYAGPIRVMFAYDPECRCLNGSKVLSSNETPGFGDKLDFDPVFLKNFEALDARLDAEGRALANPIVTVKHGTKRQPWEIDGISGATISSKAMGRAANAAAQRAVPAIERDLAWLKQQN</sequence>
<accession>A0ABW4Y3J3</accession>
<dbReference type="RefSeq" id="WP_386022221.1">
    <property type="nucleotide sequence ID" value="NZ_JBHUHX010000003.1"/>
</dbReference>
<evidence type="ECO:0000313" key="9">
    <source>
        <dbReference type="EMBL" id="MFD2110529.1"/>
    </source>
</evidence>
<comment type="caution">
    <text evidence="9">The sequence shown here is derived from an EMBL/GenBank/DDBJ whole genome shotgun (WGS) entry which is preliminary data.</text>
</comment>
<evidence type="ECO:0000256" key="5">
    <source>
        <dbReference type="ARBA" id="ARBA00022982"/>
    </source>
</evidence>
<dbReference type="SMART" id="SM00900">
    <property type="entry name" value="FMN_bind"/>
    <property type="match status" value="1"/>
</dbReference>
<comment type="cofactor">
    <cofactor evidence="6">
        <name>FMN</name>
        <dbReference type="ChEBI" id="CHEBI:58210"/>
    </cofactor>
</comment>
<dbReference type="PANTHER" id="PTHR36118:SF1">
    <property type="entry name" value="ION-TRANSLOCATING OXIDOREDUCTASE COMPLEX SUBUNIT G"/>
    <property type="match status" value="1"/>
</dbReference>
<dbReference type="Proteomes" id="UP001597337">
    <property type="component" value="Unassembled WGS sequence"/>
</dbReference>
<feature type="transmembrane region" description="Helical" evidence="7">
    <location>
        <begin position="20"/>
        <end position="40"/>
    </location>
</feature>
<dbReference type="PANTHER" id="PTHR36118">
    <property type="entry name" value="ION-TRANSLOCATING OXIDOREDUCTASE COMPLEX SUBUNIT G"/>
    <property type="match status" value="1"/>
</dbReference>
<keyword evidence="4 6" id="KW-0288">FMN</keyword>
<comment type="subunit">
    <text evidence="6">The complex is composed of six subunits: RnfA, RnfB, RnfC, RnfD, RnfE and RnfG.</text>
</comment>
<feature type="modified residue" description="FMN phosphoryl threonine" evidence="6">
    <location>
        <position position="196"/>
    </location>
</feature>
<keyword evidence="6 7" id="KW-0812">Transmembrane</keyword>
<keyword evidence="10" id="KW-1185">Reference proteome</keyword>
<dbReference type="HAMAP" id="MF_00479">
    <property type="entry name" value="RsxG_RnfG"/>
    <property type="match status" value="1"/>
</dbReference>
<evidence type="ECO:0000256" key="7">
    <source>
        <dbReference type="SAM" id="Phobius"/>
    </source>
</evidence>
<keyword evidence="6" id="KW-1003">Cell membrane</keyword>
<dbReference type="Pfam" id="PF04205">
    <property type="entry name" value="FMN_bind"/>
    <property type="match status" value="1"/>
</dbReference>
<keyword evidence="6" id="KW-1278">Translocase</keyword>
<feature type="domain" description="FMN-binding" evidence="8">
    <location>
        <begin position="111"/>
        <end position="213"/>
    </location>
</feature>
<proteinExistence type="inferred from homology"/>